<dbReference type="Pfam" id="PF00172">
    <property type="entry name" value="Zn_clus"/>
    <property type="match status" value="1"/>
</dbReference>
<keyword evidence="1" id="KW-0539">Nucleus</keyword>
<dbReference type="OrthoDB" id="2574141at2759"/>
<dbReference type="SUPFAM" id="SSF57701">
    <property type="entry name" value="Zn2/Cys6 DNA-binding domain"/>
    <property type="match status" value="1"/>
</dbReference>
<evidence type="ECO:0000256" key="1">
    <source>
        <dbReference type="ARBA" id="ARBA00023242"/>
    </source>
</evidence>
<evidence type="ECO:0000313" key="4">
    <source>
        <dbReference type="EMBL" id="TID06373.1"/>
    </source>
</evidence>
<protein>
    <submittedName>
        <fullName evidence="4">Fusaric acid cluster transcription factor FUB10</fullName>
    </submittedName>
</protein>
<dbReference type="PROSITE" id="PS50048">
    <property type="entry name" value="ZN2_CY6_FUNGAL_2"/>
    <property type="match status" value="1"/>
</dbReference>
<reference evidence="4 5" key="1">
    <citation type="journal article" date="2019" name="Genome Biol. Evol.">
        <title>Genomic Plasticity Mediated by Transposable Elements in the Plant Pathogenic Fungus Colletotrichum higginsianum.</title>
        <authorList>
            <person name="Tsushima A."/>
            <person name="Gan P."/>
            <person name="Kumakura N."/>
            <person name="Narusaka M."/>
            <person name="Takano Y."/>
            <person name="Narusaka Y."/>
            <person name="Shirasu K."/>
        </authorList>
    </citation>
    <scope>NUCLEOTIDE SEQUENCE [LARGE SCALE GENOMIC DNA]</scope>
    <source>
        <strain evidence="4 5">MAFF305635-RFP</strain>
    </source>
</reference>
<dbReference type="AlphaFoldDB" id="A0A4T0WHR8"/>
<comment type="caution">
    <text evidence="4">The sequence shown here is derived from an EMBL/GenBank/DDBJ whole genome shotgun (WGS) entry which is preliminary data.</text>
</comment>
<feature type="region of interest" description="Disordered" evidence="2">
    <location>
        <begin position="313"/>
        <end position="344"/>
    </location>
</feature>
<dbReference type="InterPro" id="IPR036864">
    <property type="entry name" value="Zn2-C6_fun-type_DNA-bd_sf"/>
</dbReference>
<feature type="domain" description="Zn(2)-C6 fungal-type" evidence="3">
    <location>
        <begin position="15"/>
        <end position="53"/>
    </location>
</feature>
<gene>
    <name evidence="4" type="ORF">CH35J_001607</name>
</gene>
<dbReference type="GO" id="GO:0000981">
    <property type="term" value="F:DNA-binding transcription factor activity, RNA polymerase II-specific"/>
    <property type="evidence" value="ECO:0007669"/>
    <property type="project" value="InterPro"/>
</dbReference>
<dbReference type="Gene3D" id="4.10.240.10">
    <property type="entry name" value="Zn(2)-C6 fungal-type DNA-binding domain"/>
    <property type="match status" value="1"/>
</dbReference>
<dbReference type="CDD" id="cd00067">
    <property type="entry name" value="GAL4"/>
    <property type="match status" value="1"/>
</dbReference>
<name>A0A4T0WHR8_9PEZI</name>
<dbReference type="InterPro" id="IPR001138">
    <property type="entry name" value="Zn2Cys6_DnaBD"/>
</dbReference>
<evidence type="ECO:0000256" key="2">
    <source>
        <dbReference type="SAM" id="MobiDB-lite"/>
    </source>
</evidence>
<dbReference type="GO" id="GO:0008270">
    <property type="term" value="F:zinc ion binding"/>
    <property type="evidence" value="ECO:0007669"/>
    <property type="project" value="InterPro"/>
</dbReference>
<sequence>MTGTTADLHNPLRHACDRCHLQKLRCPRSDASDKSRANEACSRCRKAGVPCVVSVRGKVGRPCKVVKKKPPHGALSTPPPTADVRFTPGDDADAAGPGVGTGACEMEQPWESSPGDSLAATLVMEPGSLDNTGGLKGMVGFDTGLVSSASYDPNPSGFGHSAVSPPISGTTSYDSFCLNVDDHVDFTSMFLPPNMTSTMASSKFTNHLGATDSHGDSWISTAERATNDAKYLDEALRDAERSEANTSPAPSFCSTTCYGRLLELNVRILTCMTSSGSPEGVNHQIQRDVVGFSGELIEAARESLPHLVGASFPSSVSSTSAQTDGRASSCDDAEGSTDSDAGFEYSGMDKRGHLANHSWGQPVPKSAVIFLLIGCYTQILHLLELTINHLSDRFHDTSQHDAGHGNTPSASSVMGASLTVHTVTYLLGRLHNSFVPPRPRGGNAQASIAAESVSEHQSWERIFMGHNESDDGLLGRAFDEMKKREQLLVTKMDHLRQMIGEFDS</sequence>
<dbReference type="EMBL" id="MWPZ01000001">
    <property type="protein sequence ID" value="TID06373.1"/>
    <property type="molecule type" value="Genomic_DNA"/>
</dbReference>
<dbReference type="SMART" id="SM00066">
    <property type="entry name" value="GAL4"/>
    <property type="match status" value="1"/>
</dbReference>
<organism evidence="4 5">
    <name type="scientific">Colletotrichum higginsianum</name>
    <dbReference type="NCBI Taxonomy" id="80884"/>
    <lineage>
        <taxon>Eukaryota</taxon>
        <taxon>Fungi</taxon>
        <taxon>Dikarya</taxon>
        <taxon>Ascomycota</taxon>
        <taxon>Pezizomycotina</taxon>
        <taxon>Sordariomycetes</taxon>
        <taxon>Hypocreomycetidae</taxon>
        <taxon>Glomerellales</taxon>
        <taxon>Glomerellaceae</taxon>
        <taxon>Colletotrichum</taxon>
        <taxon>Colletotrichum destructivum species complex</taxon>
    </lineage>
</organism>
<dbReference type="Proteomes" id="UP000305883">
    <property type="component" value="Unassembled WGS sequence"/>
</dbReference>
<evidence type="ECO:0000259" key="3">
    <source>
        <dbReference type="PROSITE" id="PS50048"/>
    </source>
</evidence>
<evidence type="ECO:0000313" key="5">
    <source>
        <dbReference type="Proteomes" id="UP000305883"/>
    </source>
</evidence>
<accession>A0A4T0WHR8</accession>
<proteinExistence type="predicted"/>